<keyword evidence="6" id="KW-1185">Reference proteome</keyword>
<dbReference type="PANTHER" id="PTHR34984:SF1">
    <property type="entry name" value="CARBON STORAGE REGULATOR"/>
    <property type="match status" value="1"/>
</dbReference>
<dbReference type="RefSeq" id="WP_378152444.1">
    <property type="nucleotide sequence ID" value="NZ_JBHSEC010000003.1"/>
</dbReference>
<comment type="caution">
    <text evidence="5">The sequence shown here is derived from an EMBL/GenBank/DDBJ whole genome shotgun (WGS) entry which is preliminary data.</text>
</comment>
<accession>A0ABV8X663</accession>
<comment type="function">
    <text evidence="4">A translational regulator that binds mRNA to regulate translation initiation and/or mRNA stability. Usually binds in the 5'-UTR at or near the Shine-Dalgarno sequence preventing ribosome-binding, thus repressing translation. Its main target seems to be the major flagellin gene, while its function is anatagonized by FliW.</text>
</comment>
<comment type="subunit">
    <text evidence="4">Homodimer; the beta-strands of each monomer intercalate to form a hydrophobic core, while the alpha-helices form wings that extend away from the core.</text>
</comment>
<keyword evidence="3 4" id="KW-0694">RNA-binding</keyword>
<dbReference type="HAMAP" id="MF_00167">
    <property type="entry name" value="CsrA"/>
    <property type="match status" value="1"/>
</dbReference>
<proteinExistence type="inferred from homology"/>
<dbReference type="InterPro" id="IPR003751">
    <property type="entry name" value="CsrA"/>
</dbReference>
<keyword evidence="1 4" id="KW-0963">Cytoplasm</keyword>
<dbReference type="Proteomes" id="UP001595817">
    <property type="component" value="Unassembled WGS sequence"/>
</dbReference>
<comment type="similarity">
    <text evidence="4">Belongs to the CsrA/RsmA family.</text>
</comment>
<dbReference type="NCBIfam" id="TIGR00202">
    <property type="entry name" value="csrA"/>
    <property type="match status" value="1"/>
</dbReference>
<keyword evidence="4" id="KW-1005">Bacterial flagellum biogenesis</keyword>
<gene>
    <name evidence="4 5" type="primary">csrA</name>
    <name evidence="5" type="ORF">ACFOZY_03830</name>
</gene>
<comment type="subcellular location">
    <subcellularLocation>
        <location evidence="4">Cytoplasm</location>
    </subcellularLocation>
</comment>
<dbReference type="Pfam" id="PF02599">
    <property type="entry name" value="CsrA"/>
    <property type="match status" value="1"/>
</dbReference>
<dbReference type="Gene3D" id="2.60.40.4380">
    <property type="entry name" value="Translational regulator CsrA"/>
    <property type="match status" value="1"/>
</dbReference>
<name>A0ABV8X663_9LACT</name>
<sequence length="73" mass="8358">MLVLTRKKDESIMLGDNIEVKILSVEGDQVKLGIVAPENVRIFRSEVYQSIQEQNKEAANINQNLFNQIKKNN</sequence>
<evidence type="ECO:0000256" key="3">
    <source>
        <dbReference type="ARBA" id="ARBA00022884"/>
    </source>
</evidence>
<dbReference type="InterPro" id="IPR036107">
    <property type="entry name" value="CsrA_sf"/>
</dbReference>
<dbReference type="NCBIfam" id="NF002469">
    <property type="entry name" value="PRK01712.1"/>
    <property type="match status" value="1"/>
</dbReference>
<protein>
    <recommendedName>
        <fullName evidence="4">Translational regulator CsrA</fullName>
    </recommendedName>
</protein>
<reference evidence="6" key="1">
    <citation type="journal article" date="2019" name="Int. J. Syst. Evol. Microbiol.">
        <title>The Global Catalogue of Microorganisms (GCM) 10K type strain sequencing project: providing services to taxonomists for standard genome sequencing and annotation.</title>
        <authorList>
            <consortium name="The Broad Institute Genomics Platform"/>
            <consortium name="The Broad Institute Genome Sequencing Center for Infectious Disease"/>
            <person name="Wu L."/>
            <person name="Ma J."/>
        </authorList>
    </citation>
    <scope>NUCLEOTIDE SEQUENCE [LARGE SCALE GENOMIC DNA]</scope>
    <source>
        <strain evidence="6">CCUG 59778</strain>
    </source>
</reference>
<evidence type="ECO:0000313" key="5">
    <source>
        <dbReference type="EMBL" id="MFC4409565.1"/>
    </source>
</evidence>
<keyword evidence="4" id="KW-0678">Repressor</keyword>
<dbReference type="SUPFAM" id="SSF117130">
    <property type="entry name" value="CsrA-like"/>
    <property type="match status" value="1"/>
</dbReference>
<dbReference type="EMBL" id="JBHSEC010000003">
    <property type="protein sequence ID" value="MFC4409565.1"/>
    <property type="molecule type" value="Genomic_DNA"/>
</dbReference>
<keyword evidence="2 4" id="KW-0810">Translation regulation</keyword>
<dbReference type="PANTHER" id="PTHR34984">
    <property type="entry name" value="CARBON STORAGE REGULATOR"/>
    <property type="match status" value="1"/>
</dbReference>
<evidence type="ECO:0000313" key="6">
    <source>
        <dbReference type="Proteomes" id="UP001595817"/>
    </source>
</evidence>
<evidence type="ECO:0000256" key="2">
    <source>
        <dbReference type="ARBA" id="ARBA00022845"/>
    </source>
</evidence>
<evidence type="ECO:0000256" key="4">
    <source>
        <dbReference type="HAMAP-Rule" id="MF_00167"/>
    </source>
</evidence>
<evidence type="ECO:0000256" key="1">
    <source>
        <dbReference type="ARBA" id="ARBA00022490"/>
    </source>
</evidence>
<organism evidence="5 6">
    <name type="scientific">Chungangia koreensis</name>
    <dbReference type="NCBI Taxonomy" id="752657"/>
    <lineage>
        <taxon>Bacteria</taxon>
        <taxon>Bacillati</taxon>
        <taxon>Bacillota</taxon>
        <taxon>Bacilli</taxon>
        <taxon>Lactobacillales</taxon>
        <taxon>Chungangia</taxon>
    </lineage>
</organism>